<dbReference type="STRING" id="1117707.VQ7734_01179"/>
<accession>A0A1M7YS61</accession>
<reference evidence="4" key="1">
    <citation type="submission" date="2016-12" db="EMBL/GenBank/DDBJ databases">
        <authorList>
            <person name="Rodrigo-Torres L."/>
            <person name="Arahal R.D."/>
            <person name="Lucena T."/>
        </authorList>
    </citation>
    <scope>NUCLEOTIDE SEQUENCE [LARGE SCALE GENOMIC DNA]</scope>
</reference>
<feature type="domain" description="GIY-YIG" evidence="2">
    <location>
        <begin position="5"/>
        <end position="80"/>
    </location>
</feature>
<dbReference type="PANTHER" id="PTHR34477">
    <property type="entry name" value="UPF0213 PROTEIN YHBQ"/>
    <property type="match status" value="1"/>
</dbReference>
<keyword evidence="4" id="KW-1185">Reference proteome</keyword>
<evidence type="ECO:0000256" key="1">
    <source>
        <dbReference type="ARBA" id="ARBA00007435"/>
    </source>
</evidence>
<organism evidence="3 4">
    <name type="scientific">Vibrio quintilis</name>
    <dbReference type="NCBI Taxonomy" id="1117707"/>
    <lineage>
        <taxon>Bacteria</taxon>
        <taxon>Pseudomonadati</taxon>
        <taxon>Pseudomonadota</taxon>
        <taxon>Gammaproteobacteria</taxon>
        <taxon>Vibrionales</taxon>
        <taxon>Vibrionaceae</taxon>
        <taxon>Vibrio</taxon>
    </lineage>
</organism>
<dbReference type="Gene3D" id="3.40.1440.10">
    <property type="entry name" value="GIY-YIG endonuclease"/>
    <property type="match status" value="1"/>
</dbReference>
<dbReference type="InterPro" id="IPR035901">
    <property type="entry name" value="GIY-YIG_endonuc_sf"/>
</dbReference>
<protein>
    <submittedName>
        <fullName evidence="3">GIY-YIG nuclease superfamily protein</fullName>
    </submittedName>
</protein>
<evidence type="ECO:0000259" key="2">
    <source>
        <dbReference type="PROSITE" id="PS50164"/>
    </source>
</evidence>
<gene>
    <name evidence="3" type="ORF">VQ7734_01179</name>
</gene>
<comment type="similarity">
    <text evidence="1">Belongs to the UPF0213 family.</text>
</comment>
<dbReference type="OrthoDB" id="9797095at2"/>
<evidence type="ECO:0000313" key="3">
    <source>
        <dbReference type="EMBL" id="SHO55449.1"/>
    </source>
</evidence>
<dbReference type="InterPro" id="IPR050190">
    <property type="entry name" value="UPF0213_domain"/>
</dbReference>
<dbReference type="InterPro" id="IPR000305">
    <property type="entry name" value="GIY-YIG_endonuc"/>
</dbReference>
<name>A0A1M7YS61_9VIBR</name>
<dbReference type="SMART" id="SM00465">
    <property type="entry name" value="GIYc"/>
    <property type="match status" value="1"/>
</dbReference>
<dbReference type="AlphaFoldDB" id="A0A1M7YS61"/>
<dbReference type="PROSITE" id="PS50164">
    <property type="entry name" value="GIY_YIG"/>
    <property type="match status" value="1"/>
</dbReference>
<evidence type="ECO:0000313" key="4">
    <source>
        <dbReference type="Proteomes" id="UP000184600"/>
    </source>
</evidence>
<dbReference type="Pfam" id="PF01541">
    <property type="entry name" value="GIY-YIG"/>
    <property type="match status" value="1"/>
</dbReference>
<dbReference type="RefSeq" id="WP_073580453.1">
    <property type="nucleotide sequence ID" value="NZ_AP024898.1"/>
</dbReference>
<dbReference type="EMBL" id="FRFG01000014">
    <property type="protein sequence ID" value="SHO55449.1"/>
    <property type="molecule type" value="Genomic_DNA"/>
</dbReference>
<dbReference type="SUPFAM" id="SSF82771">
    <property type="entry name" value="GIY-YIG endonuclease"/>
    <property type="match status" value="1"/>
</dbReference>
<dbReference type="Proteomes" id="UP000184600">
    <property type="component" value="Unassembled WGS sequence"/>
</dbReference>
<proteinExistence type="inferred from homology"/>
<dbReference type="PANTHER" id="PTHR34477:SF1">
    <property type="entry name" value="UPF0213 PROTEIN YHBQ"/>
    <property type="match status" value="1"/>
</dbReference>
<dbReference type="CDD" id="cd10456">
    <property type="entry name" value="GIY-YIG_UPF0213"/>
    <property type="match status" value="1"/>
</dbReference>
<sequence>MSQHNSWWIYLIRTSRHALYCGITTNVERRFAEHQSGRGAKALRGKAPLKLVWSQPVASRQEALRFEARIKKLPKVKKEQIVAENLLLSQVFPFHS</sequence>